<evidence type="ECO:0000256" key="9">
    <source>
        <dbReference type="ARBA" id="ARBA00030641"/>
    </source>
</evidence>
<evidence type="ECO:0000313" key="15">
    <source>
        <dbReference type="Proteomes" id="UP000730618"/>
    </source>
</evidence>
<gene>
    <name evidence="14" type="primary">udk_2</name>
    <name evidence="11" type="synonym">udk</name>
    <name evidence="14" type="ORF">PAECIP111802_01450</name>
</gene>
<keyword evidence="15" id="KW-1185">Reference proteome</keyword>
<comment type="catalytic activity">
    <reaction evidence="11 12">
        <text>uridine + ATP = UMP + ADP + H(+)</text>
        <dbReference type="Rhea" id="RHEA:16825"/>
        <dbReference type="ChEBI" id="CHEBI:15378"/>
        <dbReference type="ChEBI" id="CHEBI:16704"/>
        <dbReference type="ChEBI" id="CHEBI:30616"/>
        <dbReference type="ChEBI" id="CHEBI:57865"/>
        <dbReference type="ChEBI" id="CHEBI:456216"/>
        <dbReference type="EC" id="2.7.1.48"/>
    </reaction>
</comment>
<reference evidence="14 15" key="1">
    <citation type="submission" date="2021-06" db="EMBL/GenBank/DDBJ databases">
        <authorList>
            <person name="Criscuolo A."/>
        </authorList>
    </citation>
    <scope>NUCLEOTIDE SEQUENCE [LARGE SCALE GENOMIC DNA]</scope>
    <source>
        <strain evidence="15">CIP 111802</strain>
    </source>
</reference>
<dbReference type="InterPro" id="IPR026008">
    <property type="entry name" value="Uridine_kinase"/>
</dbReference>
<dbReference type="EC" id="2.7.1.48" evidence="11 12"/>
<keyword evidence="4 11" id="KW-0963">Cytoplasm</keyword>
<organism evidence="14 15">
    <name type="scientific">Paenibacillus allorhizosphaerae</name>
    <dbReference type="NCBI Taxonomy" id="2849866"/>
    <lineage>
        <taxon>Bacteria</taxon>
        <taxon>Bacillati</taxon>
        <taxon>Bacillota</taxon>
        <taxon>Bacilli</taxon>
        <taxon>Bacillales</taxon>
        <taxon>Paenibacillaceae</taxon>
        <taxon>Paenibacillus</taxon>
    </lineage>
</organism>
<evidence type="ECO:0000256" key="12">
    <source>
        <dbReference type="RuleBase" id="RU003825"/>
    </source>
</evidence>
<evidence type="ECO:0000256" key="5">
    <source>
        <dbReference type="ARBA" id="ARBA00022679"/>
    </source>
</evidence>
<dbReference type="Proteomes" id="UP000730618">
    <property type="component" value="Unassembled WGS sequence"/>
</dbReference>
<comment type="similarity">
    <text evidence="11 12">Belongs to the uridine kinase family.</text>
</comment>
<name>A0ABM8VDP1_9BACL</name>
<comment type="pathway">
    <text evidence="11 12">Pyrimidine metabolism; UMP biosynthesis via salvage pathway; UMP from uridine: step 1/1.</text>
</comment>
<protein>
    <recommendedName>
        <fullName evidence="3 11">Uridine kinase</fullName>
        <ecNumber evidence="11 12">2.7.1.48</ecNumber>
    </recommendedName>
    <alternativeName>
        <fullName evidence="9 11">Cytidine monophosphokinase</fullName>
    </alternativeName>
    <alternativeName>
        <fullName evidence="10 11">Uridine monophosphokinase</fullName>
    </alternativeName>
</protein>
<evidence type="ECO:0000313" key="14">
    <source>
        <dbReference type="EMBL" id="CAG7628379.1"/>
    </source>
</evidence>
<evidence type="ECO:0000256" key="6">
    <source>
        <dbReference type="ARBA" id="ARBA00022741"/>
    </source>
</evidence>
<keyword evidence="5 11" id="KW-0808">Transferase</keyword>
<evidence type="ECO:0000256" key="10">
    <source>
        <dbReference type="ARBA" id="ARBA00031452"/>
    </source>
</evidence>
<sequence length="236" mass="26428">MNAGVPLVLGIHLCYNTIIDERYLHAGGIISVMLIIGIAGGTGSGKTTVARSVIDRLGTNKVTFISQDNYYKDHSHLSITERETINYDHPLAFDNALLLENLKELKKGSTVQAPVYDFANHARAAGRSMELKPNKIVIIEGLHVLSDEQLRDILDIKVFVDTDPDVRILRRVLRDIHERGRSIQSVYDQYLLTVKPMHEAFIEPSKKYADLIIPEGGHNEVGIQLLSILTEKYLMA</sequence>
<comment type="subcellular location">
    <subcellularLocation>
        <location evidence="1 11 12">Cytoplasm</location>
    </subcellularLocation>
</comment>
<evidence type="ECO:0000256" key="11">
    <source>
        <dbReference type="HAMAP-Rule" id="MF_00551"/>
    </source>
</evidence>
<dbReference type="Pfam" id="PF00485">
    <property type="entry name" value="PRK"/>
    <property type="match status" value="1"/>
</dbReference>
<accession>A0ABM8VDP1</accession>
<dbReference type="NCBIfam" id="NF004018">
    <property type="entry name" value="PRK05480.1"/>
    <property type="match status" value="1"/>
</dbReference>
<evidence type="ECO:0000256" key="4">
    <source>
        <dbReference type="ARBA" id="ARBA00022490"/>
    </source>
</evidence>
<comment type="caution">
    <text evidence="14">The sequence shown here is derived from an EMBL/GenBank/DDBJ whole genome shotgun (WGS) entry which is preliminary data.</text>
</comment>
<evidence type="ECO:0000256" key="8">
    <source>
        <dbReference type="ARBA" id="ARBA00022840"/>
    </source>
</evidence>
<dbReference type="PANTHER" id="PTHR10285">
    <property type="entry name" value="URIDINE KINASE"/>
    <property type="match status" value="1"/>
</dbReference>
<dbReference type="HAMAP" id="MF_00551">
    <property type="entry name" value="Uridine_kinase"/>
    <property type="match status" value="1"/>
</dbReference>
<comment type="pathway">
    <text evidence="2 11 12">Pyrimidine metabolism; CTP biosynthesis via salvage pathway; CTP from cytidine: step 1/3.</text>
</comment>
<comment type="catalytic activity">
    <reaction evidence="12">
        <text>cytidine + ATP = CMP + ADP + H(+)</text>
        <dbReference type="Rhea" id="RHEA:24674"/>
        <dbReference type="ChEBI" id="CHEBI:15378"/>
        <dbReference type="ChEBI" id="CHEBI:17562"/>
        <dbReference type="ChEBI" id="CHEBI:30616"/>
        <dbReference type="ChEBI" id="CHEBI:60377"/>
        <dbReference type="ChEBI" id="CHEBI:456216"/>
        <dbReference type="EC" id="2.7.1.48"/>
    </reaction>
</comment>
<evidence type="ECO:0000256" key="2">
    <source>
        <dbReference type="ARBA" id="ARBA00004784"/>
    </source>
</evidence>
<dbReference type="NCBIfam" id="TIGR00235">
    <property type="entry name" value="udk"/>
    <property type="match status" value="1"/>
</dbReference>
<feature type="binding site" evidence="11">
    <location>
        <begin position="40"/>
        <end position="47"/>
    </location>
    <ligand>
        <name>ATP</name>
        <dbReference type="ChEBI" id="CHEBI:30616"/>
    </ligand>
</feature>
<evidence type="ECO:0000256" key="3">
    <source>
        <dbReference type="ARBA" id="ARBA00021478"/>
    </source>
</evidence>
<dbReference type="EMBL" id="CAJVCE010000003">
    <property type="protein sequence ID" value="CAG7628379.1"/>
    <property type="molecule type" value="Genomic_DNA"/>
</dbReference>
<keyword evidence="6 11" id="KW-0547">Nucleotide-binding</keyword>
<proteinExistence type="inferred from homology"/>
<keyword evidence="7 11" id="KW-0418">Kinase</keyword>
<evidence type="ECO:0000256" key="1">
    <source>
        <dbReference type="ARBA" id="ARBA00004496"/>
    </source>
</evidence>
<evidence type="ECO:0000259" key="13">
    <source>
        <dbReference type="Pfam" id="PF00485"/>
    </source>
</evidence>
<dbReference type="InterPro" id="IPR006083">
    <property type="entry name" value="PRK/URK"/>
</dbReference>
<dbReference type="InterPro" id="IPR000764">
    <property type="entry name" value="Uridine_kinase-like"/>
</dbReference>
<feature type="domain" description="Phosphoribulokinase/uridine kinase" evidence="13">
    <location>
        <begin position="35"/>
        <end position="221"/>
    </location>
</feature>
<dbReference type="GO" id="GO:0004849">
    <property type="term" value="F:uridine kinase activity"/>
    <property type="evidence" value="ECO:0007669"/>
    <property type="project" value="UniProtKB-EC"/>
</dbReference>
<keyword evidence="8 11" id="KW-0067">ATP-binding</keyword>
<evidence type="ECO:0000256" key="7">
    <source>
        <dbReference type="ARBA" id="ARBA00022777"/>
    </source>
</evidence>
<dbReference type="CDD" id="cd02023">
    <property type="entry name" value="UMPK"/>
    <property type="match status" value="1"/>
</dbReference>